<proteinExistence type="predicted"/>
<accession>A0AAD6W8R8</accession>
<reference evidence="2" key="1">
    <citation type="journal article" date="2023" name="Mol. Ecol. Resour.">
        <title>Chromosome-level genome assembly of a triploid poplar Populus alba 'Berolinensis'.</title>
        <authorList>
            <person name="Chen S."/>
            <person name="Yu Y."/>
            <person name="Wang X."/>
            <person name="Wang S."/>
            <person name="Zhang T."/>
            <person name="Zhou Y."/>
            <person name="He R."/>
            <person name="Meng N."/>
            <person name="Wang Y."/>
            <person name="Liu W."/>
            <person name="Liu Z."/>
            <person name="Liu J."/>
            <person name="Guo Q."/>
            <person name="Huang H."/>
            <person name="Sederoff R.R."/>
            <person name="Wang G."/>
            <person name="Qu G."/>
            <person name="Chen S."/>
        </authorList>
    </citation>
    <scope>NUCLEOTIDE SEQUENCE</scope>
    <source>
        <strain evidence="2">SC-2020</strain>
    </source>
</reference>
<evidence type="ECO:0000313" key="2">
    <source>
        <dbReference type="EMBL" id="KAJ7003560.1"/>
    </source>
</evidence>
<evidence type="ECO:0000313" key="3">
    <source>
        <dbReference type="Proteomes" id="UP001164929"/>
    </source>
</evidence>
<sequence length="139" mass="15993">MFSQKGWSDYSFYWIVASCSFFHHANFEGDIRGKSEPREFLFHIALVNTSLARFSWALTLYHPRLQPFGVSNIVINDTLDICGKYKQLIAASSSVVKHVLREDCLGQNYFISTVSSFLFKPSYLFLWVACLVLSSRKSF</sequence>
<name>A0AAD6W8R8_9ROSI</name>
<keyword evidence="1" id="KW-0812">Transmembrane</keyword>
<gene>
    <name evidence="2" type="ORF">NC653_008701</name>
</gene>
<feature type="transmembrane region" description="Helical" evidence="1">
    <location>
        <begin position="40"/>
        <end position="61"/>
    </location>
</feature>
<feature type="transmembrane region" description="Helical" evidence="1">
    <location>
        <begin position="12"/>
        <end position="28"/>
    </location>
</feature>
<dbReference type="EMBL" id="JAQIZT010000003">
    <property type="protein sequence ID" value="KAJ7003560.1"/>
    <property type="molecule type" value="Genomic_DNA"/>
</dbReference>
<keyword evidence="1" id="KW-1133">Transmembrane helix</keyword>
<organism evidence="2 3">
    <name type="scientific">Populus alba x Populus x berolinensis</name>
    <dbReference type="NCBI Taxonomy" id="444605"/>
    <lineage>
        <taxon>Eukaryota</taxon>
        <taxon>Viridiplantae</taxon>
        <taxon>Streptophyta</taxon>
        <taxon>Embryophyta</taxon>
        <taxon>Tracheophyta</taxon>
        <taxon>Spermatophyta</taxon>
        <taxon>Magnoliopsida</taxon>
        <taxon>eudicotyledons</taxon>
        <taxon>Gunneridae</taxon>
        <taxon>Pentapetalae</taxon>
        <taxon>rosids</taxon>
        <taxon>fabids</taxon>
        <taxon>Malpighiales</taxon>
        <taxon>Salicaceae</taxon>
        <taxon>Saliceae</taxon>
        <taxon>Populus</taxon>
    </lineage>
</organism>
<evidence type="ECO:0000256" key="1">
    <source>
        <dbReference type="SAM" id="Phobius"/>
    </source>
</evidence>
<keyword evidence="3" id="KW-1185">Reference proteome</keyword>
<protein>
    <submittedName>
        <fullName evidence="2">Uncharacterized protein</fullName>
    </submittedName>
</protein>
<comment type="caution">
    <text evidence="2">The sequence shown here is derived from an EMBL/GenBank/DDBJ whole genome shotgun (WGS) entry which is preliminary data.</text>
</comment>
<feature type="transmembrane region" description="Helical" evidence="1">
    <location>
        <begin position="109"/>
        <end position="133"/>
    </location>
</feature>
<dbReference type="Proteomes" id="UP001164929">
    <property type="component" value="Chromosome 3"/>
</dbReference>
<keyword evidence="1" id="KW-0472">Membrane</keyword>
<dbReference type="AlphaFoldDB" id="A0AAD6W8R8"/>